<dbReference type="Proteomes" id="UP001434883">
    <property type="component" value="Unassembled WGS sequence"/>
</dbReference>
<gene>
    <name evidence="3" type="ORF">XENOCAPTIV_020373</name>
</gene>
<dbReference type="InterPro" id="IPR058030">
    <property type="entry name" value="TRIM8/14/16/25/29/45/65_CC"/>
</dbReference>
<sequence length="116" mass="13556">SNLGKRRSELKHLIKERAKKLDEIKQSIKVIKASSQKELEDSWQVYAELQKLVEQSQAELVELIATRQREAERHAQELARGVENELSQLRRRSNELEAHAHTKDKVVFLQVVETFQ</sequence>
<dbReference type="EMBL" id="JAHRIN010059254">
    <property type="protein sequence ID" value="MEQ2211913.1"/>
    <property type="molecule type" value="Genomic_DNA"/>
</dbReference>
<evidence type="ECO:0000256" key="1">
    <source>
        <dbReference type="SAM" id="Coils"/>
    </source>
</evidence>
<name>A0ABV0RWP6_9TELE</name>
<feature type="non-terminal residue" evidence="3">
    <location>
        <position position="1"/>
    </location>
</feature>
<accession>A0ABV0RWP6</accession>
<keyword evidence="1" id="KW-0175">Coiled coil</keyword>
<dbReference type="Pfam" id="PF25600">
    <property type="entry name" value="TRIM_CC"/>
    <property type="match status" value="1"/>
</dbReference>
<comment type="caution">
    <text evidence="3">The sequence shown here is derived from an EMBL/GenBank/DDBJ whole genome shotgun (WGS) entry which is preliminary data.</text>
</comment>
<reference evidence="3 4" key="1">
    <citation type="submission" date="2021-06" db="EMBL/GenBank/DDBJ databases">
        <authorList>
            <person name="Palmer J.M."/>
        </authorList>
    </citation>
    <scope>NUCLEOTIDE SEQUENCE [LARGE SCALE GENOMIC DNA]</scope>
    <source>
        <strain evidence="3 4">XC_2019</strain>
        <tissue evidence="3">Muscle</tissue>
    </source>
</reference>
<evidence type="ECO:0000313" key="4">
    <source>
        <dbReference type="Proteomes" id="UP001434883"/>
    </source>
</evidence>
<evidence type="ECO:0000313" key="3">
    <source>
        <dbReference type="EMBL" id="MEQ2211913.1"/>
    </source>
</evidence>
<organism evidence="3 4">
    <name type="scientific">Xenoophorus captivus</name>
    <dbReference type="NCBI Taxonomy" id="1517983"/>
    <lineage>
        <taxon>Eukaryota</taxon>
        <taxon>Metazoa</taxon>
        <taxon>Chordata</taxon>
        <taxon>Craniata</taxon>
        <taxon>Vertebrata</taxon>
        <taxon>Euteleostomi</taxon>
        <taxon>Actinopterygii</taxon>
        <taxon>Neopterygii</taxon>
        <taxon>Teleostei</taxon>
        <taxon>Neoteleostei</taxon>
        <taxon>Acanthomorphata</taxon>
        <taxon>Ovalentaria</taxon>
        <taxon>Atherinomorphae</taxon>
        <taxon>Cyprinodontiformes</taxon>
        <taxon>Goodeidae</taxon>
        <taxon>Xenoophorus</taxon>
    </lineage>
</organism>
<evidence type="ECO:0000259" key="2">
    <source>
        <dbReference type="Pfam" id="PF25600"/>
    </source>
</evidence>
<protein>
    <recommendedName>
        <fullName evidence="2">TRIM8/14/16/25/29/45/65 coiled-coil region domain-containing protein</fullName>
    </recommendedName>
</protein>
<feature type="coiled-coil region" evidence="1">
    <location>
        <begin position="46"/>
        <end position="99"/>
    </location>
</feature>
<proteinExistence type="predicted"/>
<keyword evidence="4" id="KW-1185">Reference proteome</keyword>
<feature type="domain" description="TRIM8/14/16/25/29/45/65 coiled-coil region" evidence="2">
    <location>
        <begin position="14"/>
        <end position="113"/>
    </location>
</feature>